<evidence type="ECO:0000256" key="2">
    <source>
        <dbReference type="ARBA" id="ARBA00023134"/>
    </source>
</evidence>
<evidence type="ECO:0000313" key="9">
    <source>
        <dbReference type="Proteomes" id="UP001152797"/>
    </source>
</evidence>
<evidence type="ECO:0000256" key="4">
    <source>
        <dbReference type="ARBA" id="ARBA00039902"/>
    </source>
</evidence>
<name>A0A9P1DHA2_9DINO</name>
<accession>A0A9P1DHA2</accession>
<evidence type="ECO:0000256" key="1">
    <source>
        <dbReference type="ARBA" id="ARBA00022741"/>
    </source>
</evidence>
<feature type="domain" description="G" evidence="6">
    <location>
        <begin position="365"/>
        <end position="422"/>
    </location>
</feature>
<gene>
    <name evidence="7" type="ORF">C1SCF055_LOCUS34039</name>
</gene>
<comment type="caution">
    <text evidence="7">The sequence shown here is derived from an EMBL/GenBank/DDBJ whole genome shotgun (WGS) entry which is preliminary data.</text>
</comment>
<dbReference type="EMBL" id="CAMXCT030004334">
    <property type="protein sequence ID" value="CAL4795925.1"/>
    <property type="molecule type" value="Genomic_DNA"/>
</dbReference>
<dbReference type="InterPro" id="IPR027417">
    <property type="entry name" value="P-loop_NTPase"/>
</dbReference>
<feature type="region of interest" description="Disordered" evidence="5">
    <location>
        <begin position="328"/>
        <end position="357"/>
    </location>
</feature>
<evidence type="ECO:0000256" key="5">
    <source>
        <dbReference type="SAM" id="MobiDB-lite"/>
    </source>
</evidence>
<dbReference type="PANTHER" id="PTHR45709">
    <property type="entry name" value="LARGE SUBUNIT GTPASE 1 HOMOLOG-RELATED"/>
    <property type="match status" value="1"/>
</dbReference>
<evidence type="ECO:0000313" key="7">
    <source>
        <dbReference type="EMBL" id="CAI4008613.1"/>
    </source>
</evidence>
<feature type="region of interest" description="Disordered" evidence="5">
    <location>
        <begin position="542"/>
        <end position="562"/>
    </location>
</feature>
<evidence type="ECO:0000313" key="8">
    <source>
        <dbReference type="EMBL" id="CAL4795925.1"/>
    </source>
</evidence>
<protein>
    <recommendedName>
        <fullName evidence="4">Guanine nucleotide-binding protein-like 1</fullName>
    </recommendedName>
</protein>
<dbReference type="EMBL" id="CAMXCT020004334">
    <property type="protein sequence ID" value="CAL1161988.1"/>
    <property type="molecule type" value="Genomic_DNA"/>
</dbReference>
<reference evidence="7" key="1">
    <citation type="submission" date="2022-10" db="EMBL/GenBank/DDBJ databases">
        <authorList>
            <person name="Chen Y."/>
            <person name="Dougan E. K."/>
            <person name="Chan C."/>
            <person name="Rhodes N."/>
            <person name="Thang M."/>
        </authorList>
    </citation>
    <scope>NUCLEOTIDE SEQUENCE</scope>
</reference>
<dbReference type="GO" id="GO:0003924">
    <property type="term" value="F:GTPase activity"/>
    <property type="evidence" value="ECO:0007669"/>
    <property type="project" value="InterPro"/>
</dbReference>
<sequence>MTRSKGSQKTSIKLGARIDKDVKIDRQSTTLDFKSAAAMPEFNPVDPLAHVSGKKAATTSGMKTIFAAESSLNVNRRIRNAAVPLGCAVEDDAAVVEELTLQGVDLERSRKLMPRRPAWSYEISSGRLHHREAQSFKQWLTDVQDLIQARGGYPPAYETNLQVWRQLWRVLERCNVAVCVIDARHPLLHLPPALIYHVNRTLRKPLLVVLNKLDAVSEENAICWAQALQRIPGIAAVLGYSKEDLRHRNFGDLQLGKEALIEISHRVYSEWLASRPAESTAATIEAAAAPAAPAGRTAEATEAFVASEKFTGARTGYYFGTGPEGTGFYPDTGENRRSAMKSPKSATDPDVDGNGGDGNGSVVLGLIGHPNVGKSSMVNHLMGEKVVSVKATPGHTKILQTLQLNENTCLCDSPGVVFPRLEVPREAQIVGMLVPLAQVREPFSAIRWVMERSEKPLAELLGLKPVKLRRVRELFEAGLETLQLNLVEAEDDDEVVPWSPMLLCAQLATQRGFVQNGRPDCMKAGTEILERVLSGRIAYSVPPPAATASGPKPPEDGNDSDWNICDEDFESEEEEEEIGDRDLLELFGQEATGIGRSSKASIKRFKRRQKLAEIAGEADPARTLRPYAGRLQEVEAGAKPPI</sequence>
<dbReference type="GO" id="GO:0005525">
    <property type="term" value="F:GTP binding"/>
    <property type="evidence" value="ECO:0007669"/>
    <property type="project" value="UniProtKB-KW"/>
</dbReference>
<dbReference type="Pfam" id="PF01926">
    <property type="entry name" value="MMR_HSR1"/>
    <property type="match status" value="1"/>
</dbReference>
<dbReference type="AlphaFoldDB" id="A0A9P1DHA2"/>
<dbReference type="InterPro" id="IPR043358">
    <property type="entry name" value="GNL1-like"/>
</dbReference>
<dbReference type="EMBL" id="CAMXCT010004334">
    <property type="protein sequence ID" value="CAI4008613.1"/>
    <property type="molecule type" value="Genomic_DNA"/>
</dbReference>
<organism evidence="7">
    <name type="scientific">Cladocopium goreaui</name>
    <dbReference type="NCBI Taxonomy" id="2562237"/>
    <lineage>
        <taxon>Eukaryota</taxon>
        <taxon>Sar</taxon>
        <taxon>Alveolata</taxon>
        <taxon>Dinophyceae</taxon>
        <taxon>Suessiales</taxon>
        <taxon>Symbiodiniaceae</taxon>
        <taxon>Cladocopium</taxon>
    </lineage>
</organism>
<keyword evidence="9" id="KW-1185">Reference proteome</keyword>
<dbReference type="OrthoDB" id="391988at2759"/>
<dbReference type="Gene3D" id="3.40.50.300">
    <property type="entry name" value="P-loop containing nucleotide triphosphate hydrolases"/>
    <property type="match status" value="1"/>
</dbReference>
<keyword evidence="2" id="KW-0342">GTP-binding</keyword>
<evidence type="ECO:0000256" key="3">
    <source>
        <dbReference type="ARBA" id="ARBA00037770"/>
    </source>
</evidence>
<dbReference type="SUPFAM" id="SSF52540">
    <property type="entry name" value="P-loop containing nucleoside triphosphate hydrolases"/>
    <property type="match status" value="1"/>
</dbReference>
<keyword evidence="1" id="KW-0547">Nucleotide-binding</keyword>
<dbReference type="Proteomes" id="UP001152797">
    <property type="component" value="Unassembled WGS sequence"/>
</dbReference>
<dbReference type="InterPro" id="IPR006073">
    <property type="entry name" value="GTP-bd"/>
</dbReference>
<comment type="function">
    <text evidence="3">Possible regulatory or functional link with the histocompatibility cluster.</text>
</comment>
<proteinExistence type="predicted"/>
<reference evidence="8 9" key="2">
    <citation type="submission" date="2024-05" db="EMBL/GenBank/DDBJ databases">
        <authorList>
            <person name="Chen Y."/>
            <person name="Shah S."/>
            <person name="Dougan E. K."/>
            <person name="Thang M."/>
            <person name="Chan C."/>
        </authorList>
    </citation>
    <scope>NUCLEOTIDE SEQUENCE [LARGE SCALE GENOMIC DNA]</scope>
</reference>
<evidence type="ECO:0000259" key="6">
    <source>
        <dbReference type="Pfam" id="PF01926"/>
    </source>
</evidence>
<dbReference type="PANTHER" id="PTHR45709:SF3">
    <property type="entry name" value="GUANINE NUCLEOTIDE-BINDING PROTEIN-LIKE 1"/>
    <property type="match status" value="1"/>
</dbReference>